<protein>
    <submittedName>
        <fullName evidence="1">Uncharacterized protein</fullName>
    </submittedName>
</protein>
<comment type="caution">
    <text evidence="1">The sequence shown here is derived from an EMBL/GenBank/DDBJ whole genome shotgun (WGS) entry which is preliminary data.</text>
</comment>
<name>A0A1V9F022_9BACT</name>
<dbReference type="Proteomes" id="UP000192276">
    <property type="component" value="Unassembled WGS sequence"/>
</dbReference>
<dbReference type="EMBL" id="LWBP01000217">
    <property type="protein sequence ID" value="OQP51707.1"/>
    <property type="molecule type" value="Genomic_DNA"/>
</dbReference>
<keyword evidence="2" id="KW-1185">Reference proteome</keyword>
<sequence>MDNWIKRKCRVKLDLQVGFGQNISVKQKASDCTKINSYIGNVLIGLRNPAEECLLYIAYCMELMHQ</sequence>
<dbReference type="AlphaFoldDB" id="A0A1V9F022"/>
<evidence type="ECO:0000313" key="1">
    <source>
        <dbReference type="EMBL" id="OQP51707.1"/>
    </source>
</evidence>
<organism evidence="1 2">
    <name type="scientific">Niastella populi</name>
    <dbReference type="NCBI Taxonomy" id="550983"/>
    <lineage>
        <taxon>Bacteria</taxon>
        <taxon>Pseudomonadati</taxon>
        <taxon>Bacteroidota</taxon>
        <taxon>Chitinophagia</taxon>
        <taxon>Chitinophagales</taxon>
        <taxon>Chitinophagaceae</taxon>
        <taxon>Niastella</taxon>
    </lineage>
</organism>
<accession>A0A1V9F022</accession>
<reference evidence="2" key="1">
    <citation type="submission" date="2016-04" db="EMBL/GenBank/DDBJ databases">
        <authorList>
            <person name="Chen L."/>
            <person name="Zhuang W."/>
            <person name="Wang G."/>
        </authorList>
    </citation>
    <scope>NUCLEOTIDE SEQUENCE [LARGE SCALE GENOMIC DNA]</scope>
    <source>
        <strain evidence="2">208</strain>
    </source>
</reference>
<proteinExistence type="predicted"/>
<dbReference type="STRING" id="550983.A4R26_29465"/>
<evidence type="ECO:0000313" key="2">
    <source>
        <dbReference type="Proteomes" id="UP000192276"/>
    </source>
</evidence>
<gene>
    <name evidence="1" type="ORF">A4R26_29465</name>
</gene>